<evidence type="ECO:0000313" key="2">
    <source>
        <dbReference type="Proteomes" id="UP000629619"/>
    </source>
</evidence>
<dbReference type="InterPro" id="IPR000415">
    <property type="entry name" value="Nitroreductase-like"/>
</dbReference>
<organism evidence="1 2">
    <name type="scientific">Actinoplanes siamensis</name>
    <dbReference type="NCBI Taxonomy" id="1223317"/>
    <lineage>
        <taxon>Bacteria</taxon>
        <taxon>Bacillati</taxon>
        <taxon>Actinomycetota</taxon>
        <taxon>Actinomycetes</taxon>
        <taxon>Micromonosporales</taxon>
        <taxon>Micromonosporaceae</taxon>
        <taxon>Actinoplanes</taxon>
    </lineage>
</organism>
<proteinExistence type="predicted"/>
<dbReference type="PANTHER" id="PTHR43745:SF2">
    <property type="entry name" value="NITROREDUCTASE MJ1384-RELATED"/>
    <property type="match status" value="1"/>
</dbReference>
<dbReference type="Gene3D" id="3.40.50.720">
    <property type="entry name" value="NAD(P)-binding Rossmann-like Domain"/>
    <property type="match status" value="1"/>
</dbReference>
<dbReference type="GO" id="GO:0016491">
    <property type="term" value="F:oxidoreductase activity"/>
    <property type="evidence" value="ECO:0007669"/>
    <property type="project" value="InterPro"/>
</dbReference>
<evidence type="ECO:0000313" key="1">
    <source>
        <dbReference type="EMBL" id="GIF05516.1"/>
    </source>
</evidence>
<dbReference type="PANTHER" id="PTHR43745">
    <property type="entry name" value="NITROREDUCTASE MJ1384-RELATED"/>
    <property type="match status" value="1"/>
</dbReference>
<keyword evidence="2" id="KW-1185">Reference proteome</keyword>
<dbReference type="InterPro" id="IPR052544">
    <property type="entry name" value="Bacteriocin_Proc_Enz"/>
</dbReference>
<dbReference type="SUPFAM" id="SSF69572">
    <property type="entry name" value="Activating enzymes of the ubiquitin-like proteins"/>
    <property type="match status" value="1"/>
</dbReference>
<dbReference type="EMBL" id="BOMW01000027">
    <property type="protein sequence ID" value="GIF05516.1"/>
    <property type="molecule type" value="Genomic_DNA"/>
</dbReference>
<dbReference type="InterPro" id="IPR035985">
    <property type="entry name" value="Ubiquitin-activating_enz"/>
</dbReference>
<protein>
    <recommendedName>
        <fullName evidence="3">SagB-type dehydrogenase family enzyme</fullName>
    </recommendedName>
</protein>
<dbReference type="Gene3D" id="3.40.109.10">
    <property type="entry name" value="NADH Oxidase"/>
    <property type="match status" value="1"/>
</dbReference>
<sequence length="542" mass="57740">MIPTEEATRDEGRLTAATMAEVASSDPQFTVPVRPCLIPGLVQVPLVDGLAFAGTGNRQTVLRGRAAVRLVPRLLPELDGTRTVAELAAAFPGVSESDLSACVTLLYASGLLQDGPAGDVVEVIPPEVAGYLGRNLDTTRVNRSRDEACERLARARVLISGPERLAGLLRAELTRAGVDAEAGAWPAGAGDLVVAVDDGDAAAMAEVDEACRKAGISWLRAAAGADTAEIGPLFDARYTCCHDCFSRNRATPAGVPSPVRAAIWAALVATEVVHLLSRVGQVPSMSVCTVLDLAGWAQRAVAAYRRPGCPVCLPADPRAELDRPPVAHRYEQAVAFPPREWLHPKDHQAHFRPANHALQRYNKEYQAAPRIPLDGGPLRHLSALLRHTAGLRDLGERGRPGQISRWAATGGNLGSVQVYLLALDVPTLDPAWYFYQRGDHSLGRIRGVSAGICPALETDRPAALLVFTGALGVVAAKYHDFAYRILCLDAGVALAQLSALAAEYRLAARFADRWDDAAIAAALRIDPTAEPVTAVVALKEER</sequence>
<comment type="caution">
    <text evidence="1">The sequence shown here is derived from an EMBL/GenBank/DDBJ whole genome shotgun (WGS) entry which is preliminary data.</text>
</comment>
<dbReference type="GO" id="GO:0008641">
    <property type="term" value="F:ubiquitin-like modifier activating enzyme activity"/>
    <property type="evidence" value="ECO:0007669"/>
    <property type="project" value="InterPro"/>
</dbReference>
<reference evidence="1" key="1">
    <citation type="submission" date="2021-01" db="EMBL/GenBank/DDBJ databases">
        <title>Whole genome shotgun sequence of Actinoplanes siamensis NBRC 109076.</title>
        <authorList>
            <person name="Komaki H."/>
            <person name="Tamura T."/>
        </authorList>
    </citation>
    <scope>NUCLEOTIDE SEQUENCE</scope>
    <source>
        <strain evidence="1">NBRC 109076</strain>
    </source>
</reference>
<dbReference type="Proteomes" id="UP000629619">
    <property type="component" value="Unassembled WGS sequence"/>
</dbReference>
<accession>A0A919N6Y4</accession>
<name>A0A919N6Y4_9ACTN</name>
<gene>
    <name evidence="1" type="ORF">Asi03nite_30540</name>
</gene>
<dbReference type="RefSeq" id="WP_203680307.1">
    <property type="nucleotide sequence ID" value="NZ_BOMW01000027.1"/>
</dbReference>
<dbReference type="AlphaFoldDB" id="A0A919N6Y4"/>
<evidence type="ECO:0008006" key="3">
    <source>
        <dbReference type="Google" id="ProtNLM"/>
    </source>
</evidence>